<feature type="domain" description="Alginate export" evidence="2">
    <location>
        <begin position="161"/>
        <end position="537"/>
    </location>
</feature>
<evidence type="ECO:0000256" key="1">
    <source>
        <dbReference type="SAM" id="MobiDB-lite"/>
    </source>
</evidence>
<reference evidence="3 4" key="1">
    <citation type="submission" date="2017-08" db="EMBL/GenBank/DDBJ databases">
        <title>Infants hospitalized years apart are colonized by the same room-sourced microbial strains.</title>
        <authorList>
            <person name="Brooks B."/>
            <person name="Olm M.R."/>
            <person name="Firek B.A."/>
            <person name="Baker R."/>
            <person name="Thomas B.C."/>
            <person name="Morowitz M.J."/>
            <person name="Banfield J.F."/>
        </authorList>
    </citation>
    <scope>NUCLEOTIDE SEQUENCE [LARGE SCALE GENOMIC DNA]</scope>
    <source>
        <strain evidence="3">S2_005_003_R2_42</strain>
    </source>
</reference>
<gene>
    <name evidence="3" type="ORF">DI564_00905</name>
</gene>
<accession>A0A2W5MQ39</accession>
<comment type="caution">
    <text evidence="3">The sequence shown here is derived from an EMBL/GenBank/DDBJ whole genome shotgun (WGS) entry which is preliminary data.</text>
</comment>
<evidence type="ECO:0000313" key="3">
    <source>
        <dbReference type="EMBL" id="PZQ19833.1"/>
    </source>
</evidence>
<name>A0A2W5MQ39_9GAMM</name>
<feature type="region of interest" description="Disordered" evidence="1">
    <location>
        <begin position="83"/>
        <end position="113"/>
    </location>
</feature>
<sequence length="552" mass="60724">MRLPSGHGLRLDAMAVGGHWRCRVAGDRSGRPGGARPERRTPRRIFARFAHGPESTGPPRRRAFRPVTAADRYRRAVLPPRRDRPPVARVASRRAVSHPIARRRSGGPMSADPRRRLTAALLFALALMPAVAGTAHAGAAPSAASEGSDADPDTAPAASAATFGGEARWRLAATRNPGWGDDGRGEETLFLQRYRVQADWRPASMLRLAGELASASVIGQRGPAGPLDRNLADVLQAYAEFGPADRALRAGRQSLAFGSSRLIDVREGPNVRRSFDGLRLTQRLGTWQWDLLAVRPVRTRTGTFDDGTDTRQALWGVYATRPADERRGGLDLYYLGYAADTAAYAQGSARERRHSLGARWSGRRAGWDWNTEAVVQGGRFGAGTIRAWTIASDTGYRWHDRRGSPRLGLGLNVASGDRDRDDSNLETFNPLFPRGNYFSELALLGPRNFYNVHPFVTVHPRADLSLTLDLDLFWRLRRGDGIYAPGGRLLRDGDATAARHVGNELSLNLTWQATPRIEITAIYAHFDPGRFVRESGPPLAIDFVELTLRTQF</sequence>
<evidence type="ECO:0000313" key="4">
    <source>
        <dbReference type="Proteomes" id="UP000249046"/>
    </source>
</evidence>
<proteinExistence type="predicted"/>
<feature type="compositionally biased region" description="Basic residues" evidence="1">
    <location>
        <begin position="91"/>
        <end position="105"/>
    </location>
</feature>
<protein>
    <submittedName>
        <fullName evidence="3">Alginate export family protein</fullName>
    </submittedName>
</protein>
<organism evidence="3 4">
    <name type="scientific">Rhodanobacter denitrificans</name>
    <dbReference type="NCBI Taxonomy" id="666685"/>
    <lineage>
        <taxon>Bacteria</taxon>
        <taxon>Pseudomonadati</taxon>
        <taxon>Pseudomonadota</taxon>
        <taxon>Gammaproteobacteria</taxon>
        <taxon>Lysobacterales</taxon>
        <taxon>Rhodanobacteraceae</taxon>
        <taxon>Rhodanobacter</taxon>
    </lineage>
</organism>
<dbReference type="InterPro" id="IPR025388">
    <property type="entry name" value="Alginate_export_dom"/>
</dbReference>
<dbReference type="EMBL" id="QFPO01000001">
    <property type="protein sequence ID" value="PZQ19833.1"/>
    <property type="molecule type" value="Genomic_DNA"/>
</dbReference>
<feature type="region of interest" description="Disordered" evidence="1">
    <location>
        <begin position="140"/>
        <end position="161"/>
    </location>
</feature>
<dbReference type="Pfam" id="PF13372">
    <property type="entry name" value="Alginate_exp"/>
    <property type="match status" value="1"/>
</dbReference>
<dbReference type="AlphaFoldDB" id="A0A2W5MQ39"/>
<dbReference type="Proteomes" id="UP000249046">
    <property type="component" value="Unassembled WGS sequence"/>
</dbReference>
<evidence type="ECO:0000259" key="2">
    <source>
        <dbReference type="Pfam" id="PF13372"/>
    </source>
</evidence>